<organism evidence="2 3">
    <name type="scientific">Candidatus Scatomonas pullistercoris</name>
    <dbReference type="NCBI Taxonomy" id="2840920"/>
    <lineage>
        <taxon>Bacteria</taxon>
        <taxon>Bacillati</taxon>
        <taxon>Bacillota</taxon>
        <taxon>Clostridia</taxon>
        <taxon>Lachnospirales</taxon>
        <taxon>Lachnospiraceae</taxon>
        <taxon>Lachnospiraceae incertae sedis</taxon>
        <taxon>Candidatus Scatomonas</taxon>
    </lineage>
</organism>
<dbReference type="EMBL" id="DVOO01000027">
    <property type="protein sequence ID" value="HIV25827.1"/>
    <property type="molecule type" value="Genomic_DNA"/>
</dbReference>
<evidence type="ECO:0000313" key="3">
    <source>
        <dbReference type="Proteomes" id="UP000824169"/>
    </source>
</evidence>
<dbReference type="Pfam" id="PF01478">
    <property type="entry name" value="Peptidase_A24"/>
    <property type="match status" value="1"/>
</dbReference>
<protein>
    <submittedName>
        <fullName evidence="2">Prepilin peptidase</fullName>
    </submittedName>
</protein>
<reference evidence="2" key="1">
    <citation type="submission" date="2020-10" db="EMBL/GenBank/DDBJ databases">
        <authorList>
            <person name="Gilroy R."/>
        </authorList>
    </citation>
    <scope>NUCLEOTIDE SEQUENCE</scope>
    <source>
        <strain evidence="2">CHK188-20938</strain>
    </source>
</reference>
<comment type="caution">
    <text evidence="2">The sequence shown here is derived from an EMBL/GenBank/DDBJ whole genome shotgun (WGS) entry which is preliminary data.</text>
</comment>
<evidence type="ECO:0000259" key="1">
    <source>
        <dbReference type="Pfam" id="PF01478"/>
    </source>
</evidence>
<dbReference type="Proteomes" id="UP000824169">
    <property type="component" value="Unassembled WGS sequence"/>
</dbReference>
<proteinExistence type="predicted"/>
<reference evidence="2" key="2">
    <citation type="journal article" date="2021" name="PeerJ">
        <title>Extensive microbial diversity within the chicken gut microbiome revealed by metagenomics and culture.</title>
        <authorList>
            <person name="Gilroy R."/>
            <person name="Ravi A."/>
            <person name="Getino M."/>
            <person name="Pursley I."/>
            <person name="Horton D.L."/>
            <person name="Alikhan N.F."/>
            <person name="Baker D."/>
            <person name="Gharbi K."/>
            <person name="Hall N."/>
            <person name="Watson M."/>
            <person name="Adriaenssens E.M."/>
            <person name="Foster-Nyarko E."/>
            <person name="Jarju S."/>
            <person name="Secka A."/>
            <person name="Antonio M."/>
            <person name="Oren A."/>
            <person name="Chaudhuri R.R."/>
            <person name="La Ragione R."/>
            <person name="Hildebrand F."/>
            <person name="Pallen M.J."/>
        </authorList>
    </citation>
    <scope>NUCLEOTIDE SEQUENCE</scope>
    <source>
        <strain evidence="2">CHK188-20938</strain>
    </source>
</reference>
<dbReference type="InterPro" id="IPR000045">
    <property type="entry name" value="Prepilin_IV_endopep_pep"/>
</dbReference>
<dbReference type="Gene3D" id="1.20.120.1220">
    <property type="match status" value="1"/>
</dbReference>
<dbReference type="GO" id="GO:0016020">
    <property type="term" value="C:membrane"/>
    <property type="evidence" value="ECO:0007669"/>
    <property type="project" value="InterPro"/>
</dbReference>
<dbReference type="AlphaFoldDB" id="A0A9D1TBL4"/>
<name>A0A9D1TBL4_9FIRM</name>
<gene>
    <name evidence="2" type="ORF">IAB71_08670</name>
</gene>
<accession>A0A9D1TBL4</accession>
<evidence type="ECO:0000313" key="2">
    <source>
        <dbReference type="EMBL" id="HIV25827.1"/>
    </source>
</evidence>
<sequence length="136" mass="14485">MTGLRFLWSAVLLLNTWRDVRKKEIFPKITVGAGILAAVFRLREEPVPALLPSFLPGAAFLGAAFLSRGKVGAGDGLVLCAGGICLGLPEILAVSSLGLLLGIPAGIISRRRGGEGEFPFLPCLAAAYIIERIWWN</sequence>
<feature type="domain" description="Prepilin type IV endopeptidase peptidase" evidence="1">
    <location>
        <begin position="8"/>
        <end position="106"/>
    </location>
</feature>
<dbReference type="GO" id="GO:0004190">
    <property type="term" value="F:aspartic-type endopeptidase activity"/>
    <property type="evidence" value="ECO:0007669"/>
    <property type="project" value="InterPro"/>
</dbReference>